<name>A0A3M7PNS4_BRAPC</name>
<keyword evidence="4" id="KW-1185">Reference proteome</keyword>
<feature type="domain" description="ISXO2-like transposase" evidence="2">
    <location>
        <begin position="15"/>
        <end position="138"/>
    </location>
</feature>
<gene>
    <name evidence="3" type="ORF">BpHYR1_035561</name>
</gene>
<dbReference type="PANTHER" id="PTHR47163">
    <property type="entry name" value="DDE_TNP_IS1595 DOMAIN-CONTAINING PROTEIN"/>
    <property type="match status" value="1"/>
</dbReference>
<evidence type="ECO:0000256" key="1">
    <source>
        <dbReference type="SAM" id="MobiDB-lite"/>
    </source>
</evidence>
<evidence type="ECO:0000259" key="2">
    <source>
        <dbReference type="SMART" id="SM01126"/>
    </source>
</evidence>
<reference evidence="3 4" key="1">
    <citation type="journal article" date="2018" name="Sci. Rep.">
        <title>Genomic signatures of local adaptation to the degree of environmental predictability in rotifers.</title>
        <authorList>
            <person name="Franch-Gras L."/>
            <person name="Hahn C."/>
            <person name="Garcia-Roger E.M."/>
            <person name="Carmona M.J."/>
            <person name="Serra M."/>
            <person name="Gomez A."/>
        </authorList>
    </citation>
    <scope>NUCLEOTIDE SEQUENCE [LARGE SCALE GENOMIC DNA]</scope>
    <source>
        <strain evidence="3">HYR1</strain>
    </source>
</reference>
<sequence>MRFALSIDIDKANLKLGGRNKIVEIDESLYAKVKHNKGKDLKRPQVWTFGLVQRPDSLTAKKYDLQVVPNREAQTLLEIIFDKCLPYSIVYSDCWSSSEISACTNRIESLWNSSKHRFKEMRGAHIQSHLDEFIWRYNNGVHDDRVKCYGLLIQIIAKYYEPGKSIKEFEQKCLFGSISGSQADLGELKDVEEQGESSEGGDNPFSEVEENKELNEEEEETLGRTETATSKSCDTRVDATFSDEKLDTD</sequence>
<protein>
    <submittedName>
        <fullName evidence="3">ISXO2-like domain-containing</fullName>
    </submittedName>
</protein>
<dbReference type="SMART" id="SM01126">
    <property type="entry name" value="DDE_Tnp_IS1595"/>
    <property type="match status" value="1"/>
</dbReference>
<dbReference type="AlphaFoldDB" id="A0A3M7PNS4"/>
<organism evidence="3 4">
    <name type="scientific">Brachionus plicatilis</name>
    <name type="common">Marine rotifer</name>
    <name type="synonym">Brachionus muelleri</name>
    <dbReference type="NCBI Taxonomy" id="10195"/>
    <lineage>
        <taxon>Eukaryota</taxon>
        <taxon>Metazoa</taxon>
        <taxon>Spiralia</taxon>
        <taxon>Gnathifera</taxon>
        <taxon>Rotifera</taxon>
        <taxon>Eurotatoria</taxon>
        <taxon>Monogononta</taxon>
        <taxon>Pseudotrocha</taxon>
        <taxon>Ploima</taxon>
        <taxon>Brachionidae</taxon>
        <taxon>Brachionus</taxon>
    </lineage>
</organism>
<proteinExistence type="predicted"/>
<evidence type="ECO:0000313" key="3">
    <source>
        <dbReference type="EMBL" id="RNA00670.1"/>
    </source>
</evidence>
<dbReference type="Proteomes" id="UP000276133">
    <property type="component" value="Unassembled WGS sequence"/>
</dbReference>
<accession>A0A3M7PNS4</accession>
<feature type="region of interest" description="Disordered" evidence="1">
    <location>
        <begin position="187"/>
        <end position="249"/>
    </location>
</feature>
<dbReference type="InterPro" id="IPR053164">
    <property type="entry name" value="IS1016-like_transposase"/>
</dbReference>
<dbReference type="InterPro" id="IPR024445">
    <property type="entry name" value="Tnp_ISXO2-like"/>
</dbReference>
<feature type="compositionally biased region" description="Basic and acidic residues" evidence="1">
    <location>
        <begin position="233"/>
        <end position="249"/>
    </location>
</feature>
<dbReference type="EMBL" id="REGN01009653">
    <property type="protein sequence ID" value="RNA00670.1"/>
    <property type="molecule type" value="Genomic_DNA"/>
</dbReference>
<dbReference type="PANTHER" id="PTHR47163:SF2">
    <property type="entry name" value="SI:DKEY-17M8.2"/>
    <property type="match status" value="1"/>
</dbReference>
<dbReference type="OrthoDB" id="10052789at2759"/>
<comment type="caution">
    <text evidence="3">The sequence shown here is derived from an EMBL/GenBank/DDBJ whole genome shotgun (WGS) entry which is preliminary data.</text>
</comment>
<evidence type="ECO:0000313" key="4">
    <source>
        <dbReference type="Proteomes" id="UP000276133"/>
    </source>
</evidence>